<name>A0A2W2EAI7_9ACTN</name>
<dbReference type="InterPro" id="IPR050259">
    <property type="entry name" value="SDR"/>
</dbReference>
<gene>
    <name evidence="2" type="ORF">C1I99_05285</name>
</gene>
<dbReference type="PANTHER" id="PTHR42879:SF6">
    <property type="entry name" value="NADPH-DEPENDENT REDUCTASE BACG"/>
    <property type="match status" value="1"/>
</dbReference>
<organism evidence="2 3">
    <name type="scientific">Micromonospora deserti</name>
    <dbReference type="NCBI Taxonomy" id="2070366"/>
    <lineage>
        <taxon>Bacteria</taxon>
        <taxon>Bacillati</taxon>
        <taxon>Actinomycetota</taxon>
        <taxon>Actinomycetes</taxon>
        <taxon>Micromonosporales</taxon>
        <taxon>Micromonosporaceae</taxon>
        <taxon>Micromonospora</taxon>
    </lineage>
</organism>
<proteinExistence type="inferred from homology"/>
<dbReference type="InterPro" id="IPR036291">
    <property type="entry name" value="NAD(P)-bd_dom_sf"/>
</dbReference>
<dbReference type="PRINTS" id="PR00081">
    <property type="entry name" value="GDHRDH"/>
</dbReference>
<dbReference type="AlphaFoldDB" id="A0A2W2EAI7"/>
<dbReference type="PANTHER" id="PTHR42879">
    <property type="entry name" value="3-OXOACYL-(ACYL-CARRIER-PROTEIN) REDUCTASE"/>
    <property type="match status" value="1"/>
</dbReference>
<dbReference type="SUPFAM" id="SSF51735">
    <property type="entry name" value="NAD(P)-binding Rossmann-fold domains"/>
    <property type="match status" value="1"/>
</dbReference>
<dbReference type="OrthoDB" id="9804774at2"/>
<sequence>MDLGLRGRTALVCASTAGLGEATARTLAAEGARVVISGRRGELAKSIAAELPDAIGVEVDLTTPDGPAALVAAAIEAFGRIDVLVTNSPGPAPGGSVDIADQDIVAAMESLVLPHQRLVSLVLPGMRERRWGRILAIASVGVVAPIPSLALSNIGRAALGGYLKTLATEVARDGVTVNLLLPGRIATERTRQMNTFRAEREGVSVEEFAAQAQAAIPVGRYGTPTEFGAFAAFLCSDLASYVTGTALRCDGGVVPTL</sequence>
<dbReference type="RefSeq" id="WP_111133051.1">
    <property type="nucleotide sequence ID" value="NZ_POUB01000019.1"/>
</dbReference>
<dbReference type="InterPro" id="IPR002347">
    <property type="entry name" value="SDR_fam"/>
</dbReference>
<dbReference type="EMBL" id="POUB01000019">
    <property type="protein sequence ID" value="PZG01854.1"/>
    <property type="molecule type" value="Genomic_DNA"/>
</dbReference>
<dbReference type="Proteomes" id="UP000248749">
    <property type="component" value="Unassembled WGS sequence"/>
</dbReference>
<comment type="similarity">
    <text evidence="1">Belongs to the short-chain dehydrogenases/reductases (SDR) family.</text>
</comment>
<evidence type="ECO:0000313" key="2">
    <source>
        <dbReference type="EMBL" id="PZG01854.1"/>
    </source>
</evidence>
<dbReference type="Gene3D" id="3.40.50.720">
    <property type="entry name" value="NAD(P)-binding Rossmann-like Domain"/>
    <property type="match status" value="1"/>
</dbReference>
<dbReference type="Pfam" id="PF13561">
    <property type="entry name" value="adh_short_C2"/>
    <property type="match status" value="1"/>
</dbReference>
<protein>
    <submittedName>
        <fullName evidence="2">3-oxoacyl-ACP reductase</fullName>
    </submittedName>
</protein>
<keyword evidence="3" id="KW-1185">Reference proteome</keyword>
<evidence type="ECO:0000313" key="3">
    <source>
        <dbReference type="Proteomes" id="UP000248749"/>
    </source>
</evidence>
<comment type="caution">
    <text evidence="2">The sequence shown here is derived from an EMBL/GenBank/DDBJ whole genome shotgun (WGS) entry which is preliminary data.</text>
</comment>
<reference evidence="2 3" key="1">
    <citation type="submission" date="2018-01" db="EMBL/GenBank/DDBJ databases">
        <title>Draft genome sequence of Salinispora sp. 13K206.</title>
        <authorList>
            <person name="Sahin N."/>
            <person name="Saygin H."/>
            <person name="Ay H."/>
        </authorList>
    </citation>
    <scope>NUCLEOTIDE SEQUENCE [LARGE SCALE GENOMIC DNA]</scope>
    <source>
        <strain evidence="2 3">13K206</strain>
    </source>
</reference>
<accession>A0A2W2EAI7</accession>
<evidence type="ECO:0000256" key="1">
    <source>
        <dbReference type="ARBA" id="ARBA00006484"/>
    </source>
</evidence>